<reference evidence="1" key="2">
    <citation type="submission" date="2014-02" db="EMBL/GenBank/DDBJ databases">
        <title>Annotation of the Genome Sequence of Fusarium oxysporum f. sp. melonis 26406.</title>
        <authorList>
            <consortium name="The Broad Institute Genomics Platform"/>
            <person name="Ma L.-J."/>
            <person name="Corby-Kistler H."/>
            <person name="Broz K."/>
            <person name="Gale L.R."/>
            <person name="Jonkers W."/>
            <person name="O'Donnell K."/>
            <person name="Ploetz R."/>
            <person name="Steinberg C."/>
            <person name="Schwartz D.C."/>
            <person name="VanEtten H."/>
            <person name="Zhou S."/>
            <person name="Young S.K."/>
            <person name="Zeng Q."/>
            <person name="Gargeya S."/>
            <person name="Fitzgerald M."/>
            <person name="Abouelleil A."/>
            <person name="Alvarado L."/>
            <person name="Chapman S.B."/>
            <person name="Gainer-Dewar J."/>
            <person name="Goldberg J."/>
            <person name="Griggs A."/>
            <person name="Gujja S."/>
            <person name="Hansen M."/>
            <person name="Howarth C."/>
            <person name="Imamovic A."/>
            <person name="Ireland A."/>
            <person name="Larimer J."/>
            <person name="McCowan C."/>
            <person name="Murphy C."/>
            <person name="Pearson M."/>
            <person name="Poon T.W."/>
            <person name="Priest M."/>
            <person name="Roberts A."/>
            <person name="Saif S."/>
            <person name="Shea T."/>
            <person name="Sykes S."/>
            <person name="Wortman J."/>
            <person name="Nusbaum C."/>
            <person name="Birren B."/>
        </authorList>
    </citation>
    <scope>NUCLEOTIDE SEQUENCE</scope>
    <source>
        <strain evidence="1">26406</strain>
    </source>
</reference>
<dbReference type="VEuPathDB" id="FungiDB:FOMG_19989"/>
<dbReference type="HOGENOM" id="CLU_3014219_0_0_1"/>
<proteinExistence type="predicted"/>
<dbReference type="AlphaFoldDB" id="W9ZQ18"/>
<dbReference type="EMBL" id="KI981190">
    <property type="protein sequence ID" value="EXK23231.1"/>
    <property type="molecule type" value="Genomic_DNA"/>
</dbReference>
<sequence>MDAGPVVCPGLGSFDVVLLVEVNSQPLPGWSEMPAARLGASEALVNSQTLDGPGRI</sequence>
<organism evidence="1">
    <name type="scientific">Fusarium oxysporum f. sp. melonis 26406</name>
    <dbReference type="NCBI Taxonomy" id="1089452"/>
    <lineage>
        <taxon>Eukaryota</taxon>
        <taxon>Fungi</taxon>
        <taxon>Dikarya</taxon>
        <taxon>Ascomycota</taxon>
        <taxon>Pezizomycotina</taxon>
        <taxon>Sordariomycetes</taxon>
        <taxon>Hypocreomycetidae</taxon>
        <taxon>Hypocreales</taxon>
        <taxon>Nectriaceae</taxon>
        <taxon>Fusarium</taxon>
        <taxon>Fusarium oxysporum species complex</taxon>
    </lineage>
</organism>
<name>W9ZQ18_FUSOX</name>
<protein>
    <submittedName>
        <fullName evidence="1">Uncharacterized protein</fullName>
    </submittedName>
</protein>
<evidence type="ECO:0000313" key="1">
    <source>
        <dbReference type="EMBL" id="EXK23231.1"/>
    </source>
</evidence>
<accession>W9ZQ18</accession>
<dbReference type="Proteomes" id="UP000030703">
    <property type="component" value="Unassembled WGS sequence"/>
</dbReference>
<reference evidence="1" key="1">
    <citation type="submission" date="2012-04" db="EMBL/GenBank/DDBJ databases">
        <title>The Genome Sequence of Fusarium oxysporum melonis.</title>
        <authorList>
            <consortium name="The Broad Institute Genome Sequencing Platform"/>
            <person name="Ma L.-J."/>
            <person name="Gale L.R."/>
            <person name="Schwartz D.C."/>
            <person name="Zhou S."/>
            <person name="Corby-Kistler H."/>
            <person name="Young S.K."/>
            <person name="Zeng Q."/>
            <person name="Gargeya S."/>
            <person name="Fitzgerald M."/>
            <person name="Haas B."/>
            <person name="Abouelleil A."/>
            <person name="Alvarado L."/>
            <person name="Arachchi H.M."/>
            <person name="Berlin A."/>
            <person name="Brown A."/>
            <person name="Chapman S.B."/>
            <person name="Chen Z."/>
            <person name="Dunbar C."/>
            <person name="Freedman E."/>
            <person name="Gearin G."/>
            <person name="Goldberg J."/>
            <person name="Griggs A."/>
            <person name="Gujja S."/>
            <person name="Heiman D."/>
            <person name="Howarth C."/>
            <person name="Larson L."/>
            <person name="Lui A."/>
            <person name="MacDonald P.J.P."/>
            <person name="Montmayeur A."/>
            <person name="Murphy C."/>
            <person name="Neiman D."/>
            <person name="Pearson M."/>
            <person name="Priest M."/>
            <person name="Roberts A."/>
            <person name="Saif S."/>
            <person name="Shea T."/>
            <person name="Shenoy N."/>
            <person name="Sisk P."/>
            <person name="Stolte C."/>
            <person name="Sykes S."/>
            <person name="Wortman J."/>
            <person name="Nusbaum C."/>
            <person name="Birren B."/>
        </authorList>
    </citation>
    <scope>NUCLEOTIDE SEQUENCE</scope>
    <source>
        <strain evidence="1">26406</strain>
    </source>
</reference>
<gene>
    <name evidence="1" type="ORF">FOMG_19989</name>
</gene>